<dbReference type="EMBL" id="ML170214">
    <property type="protein sequence ID" value="TDL17982.1"/>
    <property type="molecule type" value="Genomic_DNA"/>
</dbReference>
<proteinExistence type="predicted"/>
<name>A0A4Y7PSY8_9AGAM</name>
<sequence length="142" mass="16301">LTDRLAAAVIDEALHPVVCAAMARGVEVLNKYYSKTDDSIMYCCAMHTSFYLIILHPRYKTTYFTRQDWPTEWIDNAIALLRAEYEKNYAGTRTTESIVSFCYIINTYYMLSNVFHSQPNVTIAQTIFSKRSTNTDLTTSPI</sequence>
<feature type="non-terminal residue" evidence="1">
    <location>
        <position position="1"/>
    </location>
</feature>
<accession>A0A4Y7PSY8</accession>
<dbReference type="VEuPathDB" id="FungiDB:BD410DRAFT_729280"/>
<protein>
    <submittedName>
        <fullName evidence="1">Uncharacterized protein</fullName>
    </submittedName>
</protein>
<evidence type="ECO:0000313" key="1">
    <source>
        <dbReference type="EMBL" id="TDL17982.1"/>
    </source>
</evidence>
<gene>
    <name evidence="1" type="ORF">BD410DRAFT_729280</name>
</gene>
<evidence type="ECO:0000313" key="2">
    <source>
        <dbReference type="Proteomes" id="UP000294933"/>
    </source>
</evidence>
<organism evidence="1 2">
    <name type="scientific">Rickenella mellea</name>
    <dbReference type="NCBI Taxonomy" id="50990"/>
    <lineage>
        <taxon>Eukaryota</taxon>
        <taxon>Fungi</taxon>
        <taxon>Dikarya</taxon>
        <taxon>Basidiomycota</taxon>
        <taxon>Agaricomycotina</taxon>
        <taxon>Agaricomycetes</taxon>
        <taxon>Hymenochaetales</taxon>
        <taxon>Rickenellaceae</taxon>
        <taxon>Rickenella</taxon>
    </lineage>
</organism>
<keyword evidence="2" id="KW-1185">Reference proteome</keyword>
<dbReference type="AlphaFoldDB" id="A0A4Y7PSY8"/>
<dbReference type="STRING" id="50990.A0A4Y7PSY8"/>
<reference evidence="1 2" key="1">
    <citation type="submission" date="2018-06" db="EMBL/GenBank/DDBJ databases">
        <title>A transcriptomic atlas of mushroom development highlights an independent origin of complex multicellularity.</title>
        <authorList>
            <consortium name="DOE Joint Genome Institute"/>
            <person name="Krizsan K."/>
            <person name="Almasi E."/>
            <person name="Merenyi Z."/>
            <person name="Sahu N."/>
            <person name="Viragh M."/>
            <person name="Koszo T."/>
            <person name="Mondo S."/>
            <person name="Kiss B."/>
            <person name="Balint B."/>
            <person name="Kues U."/>
            <person name="Barry K."/>
            <person name="Hegedus J.C."/>
            <person name="Henrissat B."/>
            <person name="Johnson J."/>
            <person name="Lipzen A."/>
            <person name="Ohm R."/>
            <person name="Nagy I."/>
            <person name="Pangilinan J."/>
            <person name="Yan J."/>
            <person name="Xiong Y."/>
            <person name="Grigoriev I.V."/>
            <person name="Hibbett D.S."/>
            <person name="Nagy L.G."/>
        </authorList>
    </citation>
    <scope>NUCLEOTIDE SEQUENCE [LARGE SCALE GENOMIC DNA]</scope>
    <source>
        <strain evidence="1 2">SZMC22713</strain>
    </source>
</reference>
<dbReference type="OrthoDB" id="3359487at2759"/>
<dbReference type="Proteomes" id="UP000294933">
    <property type="component" value="Unassembled WGS sequence"/>
</dbReference>